<dbReference type="PANTHER" id="PTHR42879:SF2">
    <property type="entry name" value="3-OXOACYL-[ACYL-CARRIER-PROTEIN] REDUCTASE FABG"/>
    <property type="match status" value="1"/>
</dbReference>
<dbReference type="InterPro" id="IPR050259">
    <property type="entry name" value="SDR"/>
</dbReference>
<evidence type="ECO:0000256" key="1">
    <source>
        <dbReference type="ARBA" id="ARBA00006484"/>
    </source>
</evidence>
<dbReference type="NCBIfam" id="NF009466">
    <property type="entry name" value="PRK12826.1-2"/>
    <property type="match status" value="1"/>
</dbReference>
<dbReference type="RefSeq" id="WP_237240926.1">
    <property type="nucleotide sequence ID" value="NZ_JAKKDU010000023.1"/>
</dbReference>
<dbReference type="InterPro" id="IPR002347">
    <property type="entry name" value="SDR_fam"/>
</dbReference>
<dbReference type="EMBL" id="JAKKDU010000023">
    <property type="protein sequence ID" value="MCF7569598.1"/>
    <property type="molecule type" value="Genomic_DNA"/>
</dbReference>
<accession>A0AAE3ERH8</accession>
<dbReference type="Proteomes" id="UP001199795">
    <property type="component" value="Unassembled WGS sequence"/>
</dbReference>
<keyword evidence="2" id="KW-0560">Oxidoreductase</keyword>
<dbReference type="PANTHER" id="PTHR42879">
    <property type="entry name" value="3-OXOACYL-(ACYL-CARRIER-PROTEIN) REDUCTASE"/>
    <property type="match status" value="1"/>
</dbReference>
<dbReference type="GO" id="GO:0047936">
    <property type="term" value="F:glucose 1-dehydrogenase [NAD(P)+] activity"/>
    <property type="evidence" value="ECO:0007669"/>
    <property type="project" value="UniProtKB-EC"/>
</dbReference>
<dbReference type="AlphaFoldDB" id="A0AAE3ERH8"/>
<evidence type="ECO:0000313" key="2">
    <source>
        <dbReference type="EMBL" id="MCF7569598.1"/>
    </source>
</evidence>
<reference evidence="2" key="1">
    <citation type="submission" date="2022-01" db="EMBL/GenBank/DDBJ databases">
        <title>Draft genome sequence of Sabulilitoribacter arenilitoris KCTC 52401.</title>
        <authorList>
            <person name="Oh J.-S."/>
        </authorList>
    </citation>
    <scope>NUCLEOTIDE SEQUENCE</scope>
    <source>
        <strain evidence="2">HMF6543</strain>
    </source>
</reference>
<organism evidence="2 3">
    <name type="scientific">Wocania arenilitoris</name>
    <dbReference type="NCBI Taxonomy" id="2044858"/>
    <lineage>
        <taxon>Bacteria</taxon>
        <taxon>Pseudomonadati</taxon>
        <taxon>Bacteroidota</taxon>
        <taxon>Flavobacteriia</taxon>
        <taxon>Flavobacteriales</taxon>
        <taxon>Flavobacteriaceae</taxon>
        <taxon>Wocania</taxon>
    </lineage>
</organism>
<comment type="caution">
    <text evidence="2">The sequence shown here is derived from an EMBL/GenBank/DDBJ whole genome shotgun (WGS) entry which is preliminary data.</text>
</comment>
<sequence>MMNNIENITDLTNKVALVTGGGSGIGLGIAEQFIKLGAKVVITGRDSKKLEAAKSKLGTNCFFYINDVTKKSEHHNLVKNIEEKIGPIEILVNNAGKHQKKPSIEVTDEEFQEVIDTNVNSIFSLTREVLKYMIIREKGSVINISSMAALYGIPLVAAYSSSKTALLGMTRALTSEYSHTGIRFNTIAPGFIESKMFRNAMAQDPERENKILSRTPAQRFGAPSDIAKAAAFLASDASVFITGICLPVDGGNSIGF</sequence>
<dbReference type="Pfam" id="PF13561">
    <property type="entry name" value="adh_short_C2"/>
    <property type="match status" value="1"/>
</dbReference>
<comment type="similarity">
    <text evidence="1">Belongs to the short-chain dehydrogenases/reductases (SDR) family.</text>
</comment>
<name>A0AAE3ERH8_9FLAO</name>
<keyword evidence="3" id="KW-1185">Reference proteome</keyword>
<gene>
    <name evidence="2" type="ORF">L3X37_14710</name>
</gene>
<dbReference type="PRINTS" id="PR00080">
    <property type="entry name" value="SDRFAMILY"/>
</dbReference>
<evidence type="ECO:0000313" key="3">
    <source>
        <dbReference type="Proteomes" id="UP001199795"/>
    </source>
</evidence>
<proteinExistence type="inferred from homology"/>
<dbReference type="PRINTS" id="PR00081">
    <property type="entry name" value="GDHRDH"/>
</dbReference>
<dbReference type="InterPro" id="IPR036291">
    <property type="entry name" value="NAD(P)-bd_dom_sf"/>
</dbReference>
<dbReference type="SUPFAM" id="SSF51735">
    <property type="entry name" value="NAD(P)-binding Rossmann-fold domains"/>
    <property type="match status" value="1"/>
</dbReference>
<dbReference type="FunFam" id="3.40.50.720:FF:000084">
    <property type="entry name" value="Short-chain dehydrogenase reductase"/>
    <property type="match status" value="1"/>
</dbReference>
<dbReference type="EC" id="1.1.1.47" evidence="2"/>
<dbReference type="NCBIfam" id="NF005559">
    <property type="entry name" value="PRK07231.1"/>
    <property type="match status" value="1"/>
</dbReference>
<dbReference type="Gene3D" id="3.40.50.720">
    <property type="entry name" value="NAD(P)-binding Rossmann-like Domain"/>
    <property type="match status" value="1"/>
</dbReference>
<protein>
    <submittedName>
        <fullName evidence="2">Glucose 1-dehydrogenase</fullName>
        <ecNumber evidence="2">1.1.1.47</ecNumber>
    </submittedName>
</protein>